<proteinExistence type="predicted"/>
<evidence type="ECO:0000313" key="2">
    <source>
        <dbReference type="WBParaSite" id="nRc.2.0.1.t09904-RA"/>
    </source>
</evidence>
<dbReference type="AlphaFoldDB" id="A0A915I6Y7"/>
<sequence>MMVCLPSTRENSGVQFSGVTIDGEALELGITVFFVLEPFEQFMVGTHDDLLTVNIVVVHSESVDNGKAFRLHGTLWGFSIGKNAAVVCDYPLIFTTFLVQYRTDGGCTGIGLNDELSWVSMDGAFGLIRAGGQP</sequence>
<evidence type="ECO:0000313" key="1">
    <source>
        <dbReference type="Proteomes" id="UP000887565"/>
    </source>
</evidence>
<accession>A0A915I6Y7</accession>
<protein>
    <submittedName>
        <fullName evidence="2">Uncharacterized protein</fullName>
    </submittedName>
</protein>
<organism evidence="1 2">
    <name type="scientific">Romanomermis culicivorax</name>
    <name type="common">Nematode worm</name>
    <dbReference type="NCBI Taxonomy" id="13658"/>
    <lineage>
        <taxon>Eukaryota</taxon>
        <taxon>Metazoa</taxon>
        <taxon>Ecdysozoa</taxon>
        <taxon>Nematoda</taxon>
        <taxon>Enoplea</taxon>
        <taxon>Dorylaimia</taxon>
        <taxon>Mermithida</taxon>
        <taxon>Mermithoidea</taxon>
        <taxon>Mermithidae</taxon>
        <taxon>Romanomermis</taxon>
    </lineage>
</organism>
<dbReference type="Proteomes" id="UP000887565">
    <property type="component" value="Unplaced"/>
</dbReference>
<name>A0A915I6Y7_ROMCU</name>
<keyword evidence="1" id="KW-1185">Reference proteome</keyword>
<reference evidence="2" key="1">
    <citation type="submission" date="2022-11" db="UniProtKB">
        <authorList>
            <consortium name="WormBaseParasite"/>
        </authorList>
    </citation>
    <scope>IDENTIFICATION</scope>
</reference>
<dbReference type="WBParaSite" id="nRc.2.0.1.t09904-RA">
    <property type="protein sequence ID" value="nRc.2.0.1.t09904-RA"/>
    <property type="gene ID" value="nRc.2.0.1.g09904"/>
</dbReference>